<evidence type="ECO:0000256" key="1">
    <source>
        <dbReference type="SAM" id="SignalP"/>
    </source>
</evidence>
<sequence length="481" mass="53473" precursor="true">MKRALIFITFLLTLLTTAAAQENEVADSSASKPEKPMISPYSAAEQHLQAVYDSLTYLDNQLPVIAVAAEETALRLAADRKAKLHYVAPSTSFTTPSPYFLEYTSRPGSLLASRTTNPTHNMPVTSGDVTLLFLSPDTPTFRSDSNAKDYDFDGDTAVNIQMLADFALLIKQASAHQTAGSFIVTFAPISLIESMGMDIDAIPHDLLIDTSANPDSPSPLKTYHTTLPAGWTFYSELFCAATRHFRDNIPVVKKSFELDSRQVRFLDYIHTPYHSDRPAPDPIKPMALGGKYLKTLQNVVRDLQTASFGAIENTIDRMRIAVAEESRIYVKPSGPFIQYLTPVYSLNSSVTTLPKFPGIFTPWRNQDPTNSDFMIVIGDHEPAYSEFFGSWEELDRIKQLPLAAAWVLEGYNTRQSELKMPAKRPTNFPHEYFGDILIDKCGNVGDALINIPDYDTNLGPSSSFTSLTIYQTISMPFVMDD</sequence>
<evidence type="ECO:0000313" key="2">
    <source>
        <dbReference type="EMBL" id="QDU34972.1"/>
    </source>
</evidence>
<accession>A0A517YXL3</accession>
<organism evidence="2 3">
    <name type="scientific">Poriferisphaera corsica</name>
    <dbReference type="NCBI Taxonomy" id="2528020"/>
    <lineage>
        <taxon>Bacteria</taxon>
        <taxon>Pseudomonadati</taxon>
        <taxon>Planctomycetota</taxon>
        <taxon>Phycisphaerae</taxon>
        <taxon>Phycisphaerales</taxon>
        <taxon>Phycisphaeraceae</taxon>
        <taxon>Poriferisphaera</taxon>
    </lineage>
</organism>
<reference evidence="2 3" key="1">
    <citation type="submission" date="2019-02" db="EMBL/GenBank/DDBJ databases">
        <title>Deep-cultivation of Planctomycetes and their phenomic and genomic characterization uncovers novel biology.</title>
        <authorList>
            <person name="Wiegand S."/>
            <person name="Jogler M."/>
            <person name="Boedeker C."/>
            <person name="Pinto D."/>
            <person name="Vollmers J."/>
            <person name="Rivas-Marin E."/>
            <person name="Kohn T."/>
            <person name="Peeters S.H."/>
            <person name="Heuer A."/>
            <person name="Rast P."/>
            <person name="Oberbeckmann S."/>
            <person name="Bunk B."/>
            <person name="Jeske O."/>
            <person name="Meyerdierks A."/>
            <person name="Storesund J.E."/>
            <person name="Kallscheuer N."/>
            <person name="Luecker S."/>
            <person name="Lage O.M."/>
            <person name="Pohl T."/>
            <person name="Merkel B.J."/>
            <person name="Hornburger P."/>
            <person name="Mueller R.-W."/>
            <person name="Bruemmer F."/>
            <person name="Labrenz M."/>
            <person name="Spormann A.M."/>
            <person name="Op den Camp H."/>
            <person name="Overmann J."/>
            <person name="Amann R."/>
            <person name="Jetten M.S.M."/>
            <person name="Mascher T."/>
            <person name="Medema M.H."/>
            <person name="Devos D.P."/>
            <person name="Kaster A.-K."/>
            <person name="Ovreas L."/>
            <person name="Rohde M."/>
            <person name="Galperin M.Y."/>
            <person name="Jogler C."/>
        </authorList>
    </citation>
    <scope>NUCLEOTIDE SEQUENCE [LARGE SCALE GENOMIC DNA]</scope>
    <source>
        <strain evidence="2 3">KS4</strain>
    </source>
</reference>
<feature type="chain" id="PRO_5021971644" evidence="1">
    <location>
        <begin position="21"/>
        <end position="481"/>
    </location>
</feature>
<protein>
    <submittedName>
        <fullName evidence="2">Uncharacterized protein</fullName>
    </submittedName>
</protein>
<dbReference type="EMBL" id="CP036425">
    <property type="protein sequence ID" value="QDU34972.1"/>
    <property type="molecule type" value="Genomic_DNA"/>
</dbReference>
<name>A0A517YXL3_9BACT</name>
<dbReference type="AlphaFoldDB" id="A0A517YXL3"/>
<proteinExistence type="predicted"/>
<dbReference type="RefSeq" id="WP_145079592.1">
    <property type="nucleotide sequence ID" value="NZ_CP036425.1"/>
</dbReference>
<dbReference type="KEGG" id="pcor:KS4_30490"/>
<feature type="signal peptide" evidence="1">
    <location>
        <begin position="1"/>
        <end position="20"/>
    </location>
</feature>
<gene>
    <name evidence="2" type="ORF">KS4_30490</name>
</gene>
<dbReference type="Proteomes" id="UP000317369">
    <property type="component" value="Chromosome"/>
</dbReference>
<evidence type="ECO:0000313" key="3">
    <source>
        <dbReference type="Proteomes" id="UP000317369"/>
    </source>
</evidence>
<keyword evidence="1" id="KW-0732">Signal</keyword>
<keyword evidence="3" id="KW-1185">Reference proteome</keyword>
<dbReference type="Gene3D" id="3.40.50.10490">
    <property type="entry name" value="Glucose-6-phosphate isomerase like protein, domain 1"/>
    <property type="match status" value="1"/>
</dbReference>